<organism evidence="2 3">
    <name type="scientific">Streptomyces prasinus</name>
    <dbReference type="NCBI Taxonomy" id="67345"/>
    <lineage>
        <taxon>Bacteria</taxon>
        <taxon>Bacillati</taxon>
        <taxon>Actinomycetota</taxon>
        <taxon>Actinomycetes</taxon>
        <taxon>Kitasatosporales</taxon>
        <taxon>Streptomycetaceae</taxon>
        <taxon>Streptomyces</taxon>
    </lineage>
</organism>
<evidence type="ECO:0000313" key="3">
    <source>
        <dbReference type="Proteomes" id="UP000326041"/>
    </source>
</evidence>
<keyword evidence="1" id="KW-0233">DNA recombination</keyword>
<evidence type="ECO:0000313" key="2">
    <source>
        <dbReference type="EMBL" id="QEV04923.1"/>
    </source>
</evidence>
<protein>
    <recommendedName>
        <fullName evidence="4">Site-specific integrase</fullName>
    </recommendedName>
</protein>
<reference evidence="2 3" key="1">
    <citation type="submission" date="2017-09" db="EMBL/GenBank/DDBJ databases">
        <authorList>
            <person name="Lee N."/>
            <person name="Cho B.-K."/>
        </authorList>
    </citation>
    <scope>NUCLEOTIDE SEQUENCE [LARGE SCALE GENOMIC DNA]</scope>
    <source>
        <strain evidence="2 3">ATCC 13879</strain>
    </source>
</reference>
<evidence type="ECO:0000256" key="1">
    <source>
        <dbReference type="ARBA" id="ARBA00023172"/>
    </source>
</evidence>
<dbReference type="Gene3D" id="1.10.443.10">
    <property type="entry name" value="Intergrase catalytic core"/>
    <property type="match status" value="1"/>
</dbReference>
<dbReference type="InterPro" id="IPR011010">
    <property type="entry name" value="DNA_brk_join_enz"/>
</dbReference>
<accession>A0ABX6AQC3</accession>
<proteinExistence type="predicted"/>
<dbReference type="InterPro" id="IPR013762">
    <property type="entry name" value="Integrase-like_cat_sf"/>
</dbReference>
<gene>
    <name evidence="2" type="ORF">CP972_03720</name>
</gene>
<sequence length="509" mass="57941">MVWRLAPAAPQAHQDIGILNFNLVPERFLIVAKELFYGLLTGPLPPGEDRPALASLRTYFKELVRFCNWLEKQPQDRFRRLESLSGSDLAAYQSYLLVSLPTKYQTRSHGRSAVRLLWRWRSQLTADRLTFDPRYAEGWSESHRRRRENSTDRVPEEVMGSLYVWALRFIDDFAPDILAASARWQAPDRRPPRHCGNRTVRQRLVRLLDSYLQQGRPLPATRFGQVHLEALAAEINCTATGLSRIYQDLIVQAESAVGLDEGTPVDVPIHGRLGDRPWTERIYVNKGLHTSVRLLLRLLQSACYIIIAYLSGMRDAEVKHLRRGCVQVELDESGHPYRWKVNSLAFKGEDDTKGVPATWHVGEPVTRAIAVLEAIHPAPVDLLFTLPHPGSRPSDTEVSRSTLTNSRLRQFITWVNDHCDLSGRDDGIPDVDGRAWHLHTRQFRRTLAWYIARRLGGAVAGALQFRHHSIQMFEGYAKARELHQTGEKSQVASSGRGPDGLQRYYEVAS</sequence>
<evidence type="ECO:0008006" key="4">
    <source>
        <dbReference type="Google" id="ProtNLM"/>
    </source>
</evidence>
<dbReference type="SUPFAM" id="SSF56349">
    <property type="entry name" value="DNA breaking-rejoining enzymes"/>
    <property type="match status" value="1"/>
</dbReference>
<dbReference type="EMBL" id="CP023697">
    <property type="protein sequence ID" value="QEV04923.1"/>
    <property type="molecule type" value="Genomic_DNA"/>
</dbReference>
<dbReference type="Proteomes" id="UP000326041">
    <property type="component" value="Chromosome"/>
</dbReference>
<dbReference type="GeneID" id="95533688"/>
<name>A0ABX6AQC3_9ACTN</name>
<dbReference type="RefSeq" id="WP_055605525.1">
    <property type="nucleotide sequence ID" value="NZ_CP023697.1"/>
</dbReference>
<keyword evidence="3" id="KW-1185">Reference proteome</keyword>